<protein>
    <recommendedName>
        <fullName evidence="4">Amino acid ABC transporter substrate-binding protein</fullName>
    </recommendedName>
</protein>
<accession>A0ABY0BZN8</accession>
<organism evidence="2 3">
    <name type="scientific">Aliidiomarina sedimenti</name>
    <dbReference type="NCBI Taxonomy" id="1933879"/>
    <lineage>
        <taxon>Bacteria</taxon>
        <taxon>Pseudomonadati</taxon>
        <taxon>Pseudomonadota</taxon>
        <taxon>Gammaproteobacteria</taxon>
        <taxon>Alteromonadales</taxon>
        <taxon>Idiomarinaceae</taxon>
        <taxon>Aliidiomarina</taxon>
    </lineage>
</organism>
<evidence type="ECO:0000313" key="2">
    <source>
        <dbReference type="EMBL" id="RUO30631.1"/>
    </source>
</evidence>
<dbReference type="SUPFAM" id="SSF53850">
    <property type="entry name" value="Periplasmic binding protein-like II"/>
    <property type="match status" value="1"/>
</dbReference>
<reference evidence="2 3" key="1">
    <citation type="journal article" date="2018" name="Front. Microbiol.">
        <title>Genome-Based Analysis Reveals the Taxonomy and Diversity of the Family Idiomarinaceae.</title>
        <authorList>
            <person name="Liu Y."/>
            <person name="Lai Q."/>
            <person name="Shao Z."/>
        </authorList>
    </citation>
    <scope>NUCLEOTIDE SEQUENCE [LARGE SCALE GENOMIC DNA]</scope>
    <source>
        <strain evidence="2 3">GBSy1</strain>
    </source>
</reference>
<feature type="signal peptide" evidence="1">
    <location>
        <begin position="1"/>
        <end position="25"/>
    </location>
</feature>
<name>A0ABY0BZN8_9GAMM</name>
<dbReference type="EMBL" id="PIPN01000002">
    <property type="protein sequence ID" value="RUO30631.1"/>
    <property type="molecule type" value="Genomic_DNA"/>
</dbReference>
<proteinExistence type="predicted"/>
<feature type="chain" id="PRO_5046759915" description="Amino acid ABC transporter substrate-binding protein" evidence="1">
    <location>
        <begin position="26"/>
        <end position="278"/>
    </location>
</feature>
<keyword evidence="3" id="KW-1185">Reference proteome</keyword>
<evidence type="ECO:0008006" key="4">
    <source>
        <dbReference type="Google" id="ProtNLM"/>
    </source>
</evidence>
<evidence type="ECO:0000256" key="1">
    <source>
        <dbReference type="SAM" id="SignalP"/>
    </source>
</evidence>
<dbReference type="RefSeq" id="WP_126788612.1">
    <property type="nucleotide sequence ID" value="NZ_PIPN01000002.1"/>
</dbReference>
<keyword evidence="1" id="KW-0732">Signal</keyword>
<dbReference type="Proteomes" id="UP000287410">
    <property type="component" value="Unassembled WGS sequence"/>
</dbReference>
<comment type="caution">
    <text evidence="2">The sequence shown here is derived from an EMBL/GenBank/DDBJ whole genome shotgun (WGS) entry which is preliminary data.</text>
</comment>
<sequence>MKLSTWCICLLVVALSSGLSSRVNASDEPTHVAVAAYEFPPYYSSRLERHVLGALLEAVNQRQQTFHFEIIEIRPPHRYQALEPEGCCQLIFFEAEQWGWSSYIGTDVEKGPKLTEGADIHVLRAEEDTSDVSDDTDGAARVGGIVGYHYDFVDYQSDVAVLEQEHNLYLADSHVTLINMLSRGRLQSILLNTELLAMLELHDPDVAKTLKAGETVDQTYATHVLVADDAVVSVEWLRGQLNEMWEDGSLAELFASFGLENHLVYDPSPASVQAGSPQ</sequence>
<evidence type="ECO:0000313" key="3">
    <source>
        <dbReference type="Proteomes" id="UP000287410"/>
    </source>
</evidence>
<gene>
    <name evidence="2" type="ORF">CWE12_05115</name>
</gene>